<dbReference type="EMBL" id="JADGJW010000333">
    <property type="protein sequence ID" value="KAJ3219596.1"/>
    <property type="molecule type" value="Genomic_DNA"/>
</dbReference>
<evidence type="ECO:0000259" key="3">
    <source>
        <dbReference type="PROSITE" id="PS50238"/>
    </source>
</evidence>
<dbReference type="GO" id="GO:0000403">
    <property type="term" value="F:Y-form DNA binding"/>
    <property type="evidence" value="ECO:0007669"/>
    <property type="project" value="TreeGrafter"/>
</dbReference>
<feature type="domain" description="Helicase ATP-binding" evidence="4">
    <location>
        <begin position="1"/>
        <end position="159"/>
    </location>
</feature>
<feature type="domain" description="Rho-GAP" evidence="3">
    <location>
        <begin position="814"/>
        <end position="1034"/>
    </location>
</feature>
<name>A0AAD5U0I6_9FUNG</name>
<dbReference type="InterPro" id="IPR006935">
    <property type="entry name" value="Helicase/UvrB_N"/>
</dbReference>
<keyword evidence="7" id="KW-1185">Reference proteome</keyword>
<dbReference type="InterPro" id="IPR000198">
    <property type="entry name" value="RhoGAP_dom"/>
</dbReference>
<reference evidence="6" key="1">
    <citation type="submission" date="2020-05" db="EMBL/GenBank/DDBJ databases">
        <title>Phylogenomic resolution of chytrid fungi.</title>
        <authorList>
            <person name="Stajich J.E."/>
            <person name="Amses K."/>
            <person name="Simmons R."/>
            <person name="Seto K."/>
            <person name="Myers J."/>
            <person name="Bonds A."/>
            <person name="Quandt C.A."/>
            <person name="Barry K."/>
            <person name="Liu P."/>
            <person name="Grigoriev I."/>
            <person name="Longcore J.E."/>
            <person name="James T.Y."/>
        </authorList>
    </citation>
    <scope>NUCLEOTIDE SEQUENCE</scope>
    <source>
        <strain evidence="6">JEL0476</strain>
    </source>
</reference>
<evidence type="ECO:0000259" key="4">
    <source>
        <dbReference type="PROSITE" id="PS51192"/>
    </source>
</evidence>
<keyword evidence="1" id="KW-0378">Hydrolase</keyword>
<dbReference type="GO" id="GO:0036121">
    <property type="term" value="F:double-stranded DNA helicase activity"/>
    <property type="evidence" value="ECO:0007669"/>
    <property type="project" value="TreeGrafter"/>
</dbReference>
<feature type="domain" description="Helicase C-terminal" evidence="5">
    <location>
        <begin position="237"/>
        <end position="388"/>
    </location>
</feature>
<feature type="region of interest" description="Disordered" evidence="2">
    <location>
        <begin position="1085"/>
        <end position="1151"/>
    </location>
</feature>
<feature type="compositionally biased region" description="Basic and acidic residues" evidence="2">
    <location>
        <begin position="1100"/>
        <end position="1112"/>
    </location>
</feature>
<dbReference type="GO" id="GO:0005759">
    <property type="term" value="C:mitochondrial matrix"/>
    <property type="evidence" value="ECO:0007669"/>
    <property type="project" value="TreeGrafter"/>
</dbReference>
<protein>
    <submittedName>
        <fullName evidence="6">Uncharacterized protein</fullName>
    </submittedName>
</protein>
<dbReference type="SMART" id="SM00324">
    <property type="entry name" value="RhoGAP"/>
    <property type="match status" value="1"/>
</dbReference>
<gene>
    <name evidence="6" type="ORF">HK099_004640</name>
</gene>
<dbReference type="SUPFAM" id="SSF103657">
    <property type="entry name" value="BAR/IMD domain-like"/>
    <property type="match status" value="1"/>
</dbReference>
<keyword evidence="1" id="KW-0347">Helicase</keyword>
<dbReference type="GO" id="GO:0007165">
    <property type="term" value="P:signal transduction"/>
    <property type="evidence" value="ECO:0007669"/>
    <property type="project" value="InterPro"/>
</dbReference>
<dbReference type="Pfam" id="PF04851">
    <property type="entry name" value="ResIII"/>
    <property type="match status" value="1"/>
</dbReference>
<dbReference type="InterPro" id="IPR050742">
    <property type="entry name" value="Helicase_Restrict-Modif_Enz"/>
</dbReference>
<dbReference type="AlphaFoldDB" id="A0AAD5U0I6"/>
<dbReference type="InterPro" id="IPR008936">
    <property type="entry name" value="Rho_GTPase_activation_prot"/>
</dbReference>
<organism evidence="6 7">
    <name type="scientific">Clydaea vesicula</name>
    <dbReference type="NCBI Taxonomy" id="447962"/>
    <lineage>
        <taxon>Eukaryota</taxon>
        <taxon>Fungi</taxon>
        <taxon>Fungi incertae sedis</taxon>
        <taxon>Chytridiomycota</taxon>
        <taxon>Chytridiomycota incertae sedis</taxon>
        <taxon>Chytridiomycetes</taxon>
        <taxon>Lobulomycetales</taxon>
        <taxon>Lobulomycetaceae</taxon>
        <taxon>Clydaea</taxon>
    </lineage>
</organism>
<dbReference type="SUPFAM" id="SSF52540">
    <property type="entry name" value="P-loop containing nucleoside triphosphate hydrolases"/>
    <property type="match status" value="1"/>
</dbReference>
<dbReference type="GO" id="GO:0032042">
    <property type="term" value="P:mitochondrial DNA metabolic process"/>
    <property type="evidence" value="ECO:0007669"/>
    <property type="project" value="TreeGrafter"/>
</dbReference>
<dbReference type="PROSITE" id="PS51194">
    <property type="entry name" value="HELICASE_CTER"/>
    <property type="match status" value="1"/>
</dbReference>
<evidence type="ECO:0000313" key="7">
    <source>
        <dbReference type="Proteomes" id="UP001211065"/>
    </source>
</evidence>
<dbReference type="SUPFAM" id="SSF48350">
    <property type="entry name" value="GTPase activation domain, GAP"/>
    <property type="match status" value="1"/>
</dbReference>
<dbReference type="PROSITE" id="PS51192">
    <property type="entry name" value="HELICASE_ATP_BIND_1"/>
    <property type="match status" value="1"/>
</dbReference>
<dbReference type="PROSITE" id="PS50238">
    <property type="entry name" value="RHOGAP"/>
    <property type="match status" value="1"/>
</dbReference>
<dbReference type="Gene3D" id="1.10.555.10">
    <property type="entry name" value="Rho GTPase activation protein"/>
    <property type="match status" value="1"/>
</dbReference>
<comment type="caution">
    <text evidence="6">The sequence shown here is derived from an EMBL/GenBank/DDBJ whole genome shotgun (WGS) entry which is preliminary data.</text>
</comment>
<dbReference type="Pfam" id="PF00271">
    <property type="entry name" value="Helicase_C"/>
    <property type="match status" value="1"/>
</dbReference>
<dbReference type="InterPro" id="IPR014001">
    <property type="entry name" value="Helicase_ATP-bd"/>
</dbReference>
<dbReference type="GO" id="GO:0070125">
    <property type="term" value="P:mitochondrial translational elongation"/>
    <property type="evidence" value="ECO:0007669"/>
    <property type="project" value="TreeGrafter"/>
</dbReference>
<dbReference type="Gene3D" id="3.40.50.300">
    <property type="entry name" value="P-loop containing nucleotide triphosphate hydrolases"/>
    <property type="match status" value="2"/>
</dbReference>
<dbReference type="Pfam" id="PF00611">
    <property type="entry name" value="FCH"/>
    <property type="match status" value="1"/>
</dbReference>
<evidence type="ECO:0000256" key="2">
    <source>
        <dbReference type="SAM" id="MobiDB-lite"/>
    </source>
</evidence>
<dbReference type="InterPro" id="IPR027267">
    <property type="entry name" value="AH/BAR_dom_sf"/>
</dbReference>
<dbReference type="Pfam" id="PF00620">
    <property type="entry name" value="RhoGAP"/>
    <property type="match status" value="1"/>
</dbReference>
<dbReference type="PANTHER" id="PTHR47396">
    <property type="entry name" value="TYPE I RESTRICTION ENZYME ECOKI R PROTEIN"/>
    <property type="match status" value="1"/>
</dbReference>
<evidence type="ECO:0000313" key="6">
    <source>
        <dbReference type="EMBL" id="KAJ3219596.1"/>
    </source>
</evidence>
<dbReference type="InterPro" id="IPR001650">
    <property type="entry name" value="Helicase_C-like"/>
</dbReference>
<keyword evidence="1" id="KW-0067">ATP-binding</keyword>
<proteinExistence type="predicted"/>
<dbReference type="Gene3D" id="1.20.1270.60">
    <property type="entry name" value="Arfaptin homology (AH) domain/BAR domain"/>
    <property type="match status" value="1"/>
</dbReference>
<dbReference type="Proteomes" id="UP001211065">
    <property type="component" value="Unassembled WGS sequence"/>
</dbReference>
<dbReference type="GO" id="GO:0061749">
    <property type="term" value="F:forked DNA-dependent helicase activity"/>
    <property type="evidence" value="ECO:0007669"/>
    <property type="project" value="TreeGrafter"/>
</dbReference>
<dbReference type="PANTHER" id="PTHR47396:SF1">
    <property type="entry name" value="ATP-DEPENDENT HELICASE IRC3-RELATED"/>
    <property type="match status" value="1"/>
</dbReference>
<dbReference type="SMART" id="SM00490">
    <property type="entry name" value="HELICc"/>
    <property type="match status" value="1"/>
</dbReference>
<evidence type="ECO:0000256" key="1">
    <source>
        <dbReference type="ARBA" id="ARBA00022806"/>
    </source>
</evidence>
<dbReference type="CDD" id="cd00159">
    <property type="entry name" value="RhoGAP"/>
    <property type="match status" value="1"/>
</dbReference>
<sequence length="1151" mass="131608">MNSLKRSGKTVVFSNLVKRLPNPKPTASKVLILAHRDELLQQAIAKIKYFNPELIVGLDQGKSKPNLQSIDIVVASLPTLARESKTGSRLSRYDPDLFKCIIIDEAHHAAAAGYLKVLKHFRCEQHYDDNHILLWGCSGTLFRHDGLSLGAAFDKIVFEKGFPKMIEEGWLCDFNLTRIKTKTDLDKIKTSNNGDYQVKELSAVVNTPQRNSLVVNTYRMIKEDPTCLKGKFNKHLPIKKKSSILNSTIVFAVDRQHIDDLQKEFILNGFNAKGLSSYTKDSTRKEILAEFRSGALPIIINCGILTEGVDIPRVDSIFLARPTRSLGLLQQMLGRGLRKFDDDKKEKRFCTIIDFVDVFGVNKRGALACPATLLGMPEEFNEFEEGESNGSIRAHHGGERGPVCVLEDGTNFSFTNFDPDFLTTLHEDDKTMKYFSRFNWIRFGQHDFFLNLPDRKSTIMIIEEENLFKSYLHSKIKIGDKLIQRKKFVASHNILDLTIKGWDTWVMKKYKYASNLCLKNSSWRQEKVSEAQYNFINRRNLFPRIDEKNRIKGDQLSKGLASPMASPSTAKPNSDILIEDYSFIFQGCNALKQQNTYFKKRAEIEKEYATKLTHLHDSLCKEAPSAFFQDQSSYVDFIESSKFIISCHNKLSFIANELHNSITVKKRRYEFFKKHAQYISSENEGPASASKTVKLQQETKTLDIAYRQSLQATEDCRIEYLEFIERATNLLKLFEKDRIAIVRSFDKFLDLETEYSMQREVEFKKLRCQIEMIDVEGDIEKIFKVISEKWPKLTKPVYNHPNYSAPLSSMVFNVPIDFTVKQTGTAIPQILEICVNAIEKRGLEKEGIYRLSGKQKELSDLRQQMEVDCNLPKLLEDDVWDINVIAGLVKWYIRELPEPLFPFSVSDRLDYQKDNATPEEKIHLLRNLYRKINGPKQTVVKFFINHLHKVAQHSDKNKMTAQNLSVLFGPMIFQSSDSLNNLESSINSSLSKSESSGGGFSIFGTKKNSDSFNSSKEFLNNNSNFLLSQQAELYKNDTALEDLINYKDKIFVDLKQPKPQQRIESIQNQHNPDPTIPKISIENLHQLGTPPNQSASPVPPRKESSAIPRRGDSLANSPTPVKESEDLSFRQFNQADVKPREESLSAARNNN</sequence>
<dbReference type="GO" id="GO:0016787">
    <property type="term" value="F:hydrolase activity"/>
    <property type="evidence" value="ECO:0007669"/>
    <property type="project" value="InterPro"/>
</dbReference>
<dbReference type="GO" id="GO:0005524">
    <property type="term" value="F:ATP binding"/>
    <property type="evidence" value="ECO:0007669"/>
    <property type="project" value="InterPro"/>
</dbReference>
<accession>A0AAD5U0I6</accession>
<dbReference type="InterPro" id="IPR027417">
    <property type="entry name" value="P-loop_NTPase"/>
</dbReference>
<evidence type="ECO:0000259" key="5">
    <source>
        <dbReference type="PROSITE" id="PS51194"/>
    </source>
</evidence>
<dbReference type="InterPro" id="IPR001060">
    <property type="entry name" value="FCH_dom"/>
</dbReference>
<keyword evidence="1" id="KW-0547">Nucleotide-binding</keyword>